<organism evidence="2">
    <name type="scientific">uncultured Desulfobacterium sp</name>
    <dbReference type="NCBI Taxonomy" id="201089"/>
    <lineage>
        <taxon>Bacteria</taxon>
        <taxon>Pseudomonadati</taxon>
        <taxon>Thermodesulfobacteriota</taxon>
        <taxon>Desulfobacteria</taxon>
        <taxon>Desulfobacterales</taxon>
        <taxon>Desulfobacteriaceae</taxon>
        <taxon>Desulfobacterium</taxon>
        <taxon>environmental samples</taxon>
    </lineage>
</organism>
<gene>
    <name evidence="2" type="ORF">N47_G34890</name>
</gene>
<dbReference type="PANTHER" id="PTHR37530:SF1">
    <property type="entry name" value="OUTER MEMBRANE PROTEIN SLP"/>
    <property type="match status" value="1"/>
</dbReference>
<dbReference type="PIRSF" id="PIRSF004982">
    <property type="entry name" value="SlP"/>
    <property type="match status" value="1"/>
</dbReference>
<dbReference type="AlphaFoldDB" id="E1YC71"/>
<accession>E1YC71</accession>
<evidence type="ECO:0000256" key="1">
    <source>
        <dbReference type="SAM" id="SignalP"/>
    </source>
</evidence>
<proteinExistence type="predicted"/>
<reference evidence="2" key="1">
    <citation type="journal article" date="2011" name="Environ. Microbiol.">
        <title>Genomic insights into the metabolic potential of the polycyclic aromatic hydrocarbon degrading sulfate-reducing Deltaproteobacterium N47.</title>
        <authorList>
            <person name="Bergmann F."/>
            <person name="Selesi D."/>
            <person name="Weinmaier T."/>
            <person name="Tischler P."/>
            <person name="Rattei T."/>
            <person name="Meckenstock R.U."/>
        </authorList>
    </citation>
    <scope>NUCLEOTIDE SEQUENCE</scope>
</reference>
<keyword evidence="1" id="KW-0732">Signal</keyword>
<dbReference type="PANTHER" id="PTHR37530">
    <property type="entry name" value="OUTER MEMBRANE PROTEIN SLP"/>
    <property type="match status" value="1"/>
</dbReference>
<evidence type="ECO:0008006" key="3">
    <source>
        <dbReference type="Google" id="ProtNLM"/>
    </source>
</evidence>
<protein>
    <recommendedName>
        <fullName evidence="3">Outer membrane lipoprotein, Slp family</fullName>
    </recommendedName>
</protein>
<feature type="chain" id="PRO_5003154875" description="Outer membrane lipoprotein, Slp family" evidence="1">
    <location>
        <begin position="22"/>
        <end position="176"/>
    </location>
</feature>
<dbReference type="InterPro" id="IPR004658">
    <property type="entry name" value="OMP_Slp"/>
</dbReference>
<sequence length="176" mass="20869">MKSCLVIMLAIIAFVSCSPLSKEYLKQVDQDLTLKEVLKNADQYKGTTVLWGGAIIETINKPGETLIIVMQTTLDYEDRPKSIDWSEGRFIVKQAGFLDPEIYAKDRKITVVGKISGKEDFPLGEIRYIYPVVEATKLILWEKLEYQPFYHDPFYYDPWYWEPYPFRWYHPYHRRR</sequence>
<feature type="signal peptide" evidence="1">
    <location>
        <begin position="1"/>
        <end position="21"/>
    </location>
</feature>
<dbReference type="EMBL" id="FR695868">
    <property type="protein sequence ID" value="CBX28165.1"/>
    <property type="molecule type" value="Genomic_DNA"/>
</dbReference>
<dbReference type="PROSITE" id="PS51257">
    <property type="entry name" value="PROKAR_LIPOPROTEIN"/>
    <property type="match status" value="1"/>
</dbReference>
<evidence type="ECO:0000313" key="2">
    <source>
        <dbReference type="EMBL" id="CBX28165.1"/>
    </source>
</evidence>
<dbReference type="Pfam" id="PF03843">
    <property type="entry name" value="Slp"/>
    <property type="match status" value="1"/>
</dbReference>
<dbReference type="GO" id="GO:0019867">
    <property type="term" value="C:outer membrane"/>
    <property type="evidence" value="ECO:0007669"/>
    <property type="project" value="InterPro"/>
</dbReference>
<name>E1YC71_9BACT</name>